<dbReference type="HOGENOM" id="CLU_1826239_0_0_1"/>
<sequence>MPSLGLLAQAYYYHSSSILHHKAPPARWEQRRKGLIRRDRQPDNETEIVKIKSNVLHRKPAAQVANAQQQPHRHTNKLWSIRTPPRRSVRKGTLDVVLPCQVCCSGCKSPRTPEPLVKSRKHYNIQRHHREFIATGFSVTN</sequence>
<evidence type="ECO:0000313" key="2">
    <source>
        <dbReference type="Proteomes" id="UP000008783"/>
    </source>
</evidence>
<dbReference type="RefSeq" id="XP_003323384.1">
    <property type="nucleotide sequence ID" value="XM_003323336.1"/>
</dbReference>
<reference evidence="2" key="2">
    <citation type="journal article" date="2011" name="Proc. Natl. Acad. Sci. U.S.A.">
        <title>Obligate biotrophy features unraveled by the genomic analysis of rust fungi.</title>
        <authorList>
            <person name="Duplessis S."/>
            <person name="Cuomo C.A."/>
            <person name="Lin Y.-C."/>
            <person name="Aerts A."/>
            <person name="Tisserant E."/>
            <person name="Veneault-Fourrey C."/>
            <person name="Joly D.L."/>
            <person name="Hacquard S."/>
            <person name="Amselem J."/>
            <person name="Cantarel B.L."/>
            <person name="Chiu R."/>
            <person name="Coutinho P.M."/>
            <person name="Feau N."/>
            <person name="Field M."/>
            <person name="Frey P."/>
            <person name="Gelhaye E."/>
            <person name="Goldberg J."/>
            <person name="Grabherr M.G."/>
            <person name="Kodira C.D."/>
            <person name="Kohler A."/>
            <person name="Kuees U."/>
            <person name="Lindquist E.A."/>
            <person name="Lucas S.M."/>
            <person name="Mago R."/>
            <person name="Mauceli E."/>
            <person name="Morin E."/>
            <person name="Murat C."/>
            <person name="Pangilinan J.L."/>
            <person name="Park R."/>
            <person name="Pearson M."/>
            <person name="Quesneville H."/>
            <person name="Rouhier N."/>
            <person name="Sakthikumar S."/>
            <person name="Salamov A.A."/>
            <person name="Schmutz J."/>
            <person name="Selles B."/>
            <person name="Shapiro H."/>
            <person name="Tanguay P."/>
            <person name="Tuskan G.A."/>
            <person name="Henrissat B."/>
            <person name="Van de Peer Y."/>
            <person name="Rouze P."/>
            <person name="Ellis J.G."/>
            <person name="Dodds P.N."/>
            <person name="Schein J.E."/>
            <person name="Zhong S."/>
            <person name="Hamelin R.C."/>
            <person name="Grigoriev I.V."/>
            <person name="Szabo L.J."/>
            <person name="Martin F."/>
        </authorList>
    </citation>
    <scope>NUCLEOTIDE SEQUENCE [LARGE SCALE GENOMIC DNA]</scope>
    <source>
        <strain evidence="2">CRL 75-36-700-3 / race SCCL</strain>
    </source>
</reference>
<proteinExistence type="predicted"/>
<dbReference type="GeneID" id="10537153"/>
<dbReference type="Proteomes" id="UP000008783">
    <property type="component" value="Unassembled WGS sequence"/>
</dbReference>
<evidence type="ECO:0000313" key="1">
    <source>
        <dbReference type="EMBL" id="EFP78965.1"/>
    </source>
</evidence>
<dbReference type="KEGG" id="pgr:PGTG_04921"/>
<organism evidence="1 2">
    <name type="scientific">Puccinia graminis f. sp. tritici (strain CRL 75-36-700-3 / race SCCL)</name>
    <name type="common">Black stem rust fungus</name>
    <dbReference type="NCBI Taxonomy" id="418459"/>
    <lineage>
        <taxon>Eukaryota</taxon>
        <taxon>Fungi</taxon>
        <taxon>Dikarya</taxon>
        <taxon>Basidiomycota</taxon>
        <taxon>Pucciniomycotina</taxon>
        <taxon>Pucciniomycetes</taxon>
        <taxon>Pucciniales</taxon>
        <taxon>Pucciniaceae</taxon>
        <taxon>Puccinia</taxon>
    </lineage>
</organism>
<protein>
    <submittedName>
        <fullName evidence="1">Uncharacterized protein</fullName>
    </submittedName>
</protein>
<name>E3K3A8_PUCGT</name>
<accession>E3K3A8</accession>
<dbReference type="AlphaFoldDB" id="E3K3A8"/>
<dbReference type="EMBL" id="DS178271">
    <property type="protein sequence ID" value="EFP78965.1"/>
    <property type="molecule type" value="Genomic_DNA"/>
</dbReference>
<keyword evidence="2" id="KW-1185">Reference proteome</keyword>
<dbReference type="VEuPathDB" id="FungiDB:PGTG_04921"/>
<gene>
    <name evidence="1" type="ORF">PGTG_04921</name>
</gene>
<dbReference type="InParanoid" id="E3K3A8"/>
<reference key="1">
    <citation type="submission" date="2007-01" db="EMBL/GenBank/DDBJ databases">
        <title>The Genome Sequence of Puccinia graminis f. sp. tritici Strain CRL 75-36-700-3.</title>
        <authorList>
            <consortium name="The Broad Institute Genome Sequencing Platform"/>
            <person name="Birren B."/>
            <person name="Lander E."/>
            <person name="Galagan J."/>
            <person name="Nusbaum C."/>
            <person name="Devon K."/>
            <person name="Cuomo C."/>
            <person name="Jaffe D."/>
            <person name="Butler J."/>
            <person name="Alvarez P."/>
            <person name="Gnerre S."/>
            <person name="Grabherr M."/>
            <person name="Mauceli E."/>
            <person name="Brockman W."/>
            <person name="Young S."/>
            <person name="LaButti K."/>
            <person name="Sykes S."/>
            <person name="DeCaprio D."/>
            <person name="Crawford M."/>
            <person name="Koehrsen M."/>
            <person name="Engels R."/>
            <person name="Montgomery P."/>
            <person name="Pearson M."/>
            <person name="Howarth C."/>
            <person name="Larson L."/>
            <person name="White J."/>
            <person name="Zeng Q."/>
            <person name="Kodira C."/>
            <person name="Yandava C."/>
            <person name="Alvarado L."/>
            <person name="O'Leary S."/>
            <person name="Szabo L."/>
            <person name="Dean R."/>
            <person name="Schein J."/>
        </authorList>
    </citation>
    <scope>NUCLEOTIDE SEQUENCE</scope>
    <source>
        <strain>CRL 75-36-700-3</strain>
    </source>
</reference>